<dbReference type="PANTHER" id="PTHR42770">
    <property type="entry name" value="AMINO ACID TRANSPORTER-RELATED"/>
    <property type="match status" value="1"/>
</dbReference>
<keyword evidence="9" id="KW-1185">Reference proteome</keyword>
<evidence type="ECO:0000256" key="1">
    <source>
        <dbReference type="ARBA" id="ARBA00004651"/>
    </source>
</evidence>
<dbReference type="STRING" id="39966.A0A369J5F8"/>
<dbReference type="GO" id="GO:0022857">
    <property type="term" value="F:transmembrane transporter activity"/>
    <property type="evidence" value="ECO:0007669"/>
    <property type="project" value="InterPro"/>
</dbReference>
<organism evidence="8 9">
    <name type="scientific">Hypsizygus marmoreus</name>
    <name type="common">White beech mushroom</name>
    <name type="synonym">Agaricus marmoreus</name>
    <dbReference type="NCBI Taxonomy" id="39966"/>
    <lineage>
        <taxon>Eukaryota</taxon>
        <taxon>Fungi</taxon>
        <taxon>Dikarya</taxon>
        <taxon>Basidiomycota</taxon>
        <taxon>Agaricomycotina</taxon>
        <taxon>Agaricomycetes</taxon>
        <taxon>Agaricomycetidae</taxon>
        <taxon>Agaricales</taxon>
        <taxon>Tricholomatineae</taxon>
        <taxon>Lyophyllaceae</taxon>
        <taxon>Hypsizygus</taxon>
    </lineage>
</organism>
<feature type="region of interest" description="Disordered" evidence="6">
    <location>
        <begin position="1"/>
        <end position="62"/>
    </location>
</feature>
<dbReference type="GO" id="GO:0005886">
    <property type="term" value="C:plasma membrane"/>
    <property type="evidence" value="ECO:0007669"/>
    <property type="project" value="UniProtKB-SubCell"/>
</dbReference>
<keyword evidence="4 7" id="KW-1133">Transmembrane helix</keyword>
<keyword evidence="2" id="KW-1003">Cell membrane</keyword>
<feature type="transmembrane region" description="Helical" evidence="7">
    <location>
        <begin position="322"/>
        <end position="343"/>
    </location>
</feature>
<feature type="transmembrane region" description="Helical" evidence="7">
    <location>
        <begin position="272"/>
        <end position="295"/>
    </location>
</feature>
<feature type="transmembrane region" description="Helical" evidence="7">
    <location>
        <begin position="449"/>
        <end position="469"/>
    </location>
</feature>
<feature type="transmembrane region" description="Helical" evidence="7">
    <location>
        <begin position="403"/>
        <end position="428"/>
    </location>
</feature>
<feature type="transmembrane region" description="Helical" evidence="7">
    <location>
        <begin position="134"/>
        <end position="154"/>
    </location>
</feature>
<evidence type="ECO:0008006" key="10">
    <source>
        <dbReference type="Google" id="ProtNLM"/>
    </source>
</evidence>
<evidence type="ECO:0000256" key="2">
    <source>
        <dbReference type="ARBA" id="ARBA00022475"/>
    </source>
</evidence>
<gene>
    <name evidence="8" type="ORF">Hypma_001728</name>
</gene>
<dbReference type="EMBL" id="LUEZ02000113">
    <property type="protein sequence ID" value="RDB17279.1"/>
    <property type="molecule type" value="Genomic_DNA"/>
</dbReference>
<evidence type="ECO:0000313" key="8">
    <source>
        <dbReference type="EMBL" id="RDB17279.1"/>
    </source>
</evidence>
<dbReference type="InParanoid" id="A0A369J5F8"/>
<feature type="transmembrane region" description="Helical" evidence="7">
    <location>
        <begin position="512"/>
        <end position="532"/>
    </location>
</feature>
<dbReference type="Proteomes" id="UP000076154">
    <property type="component" value="Unassembled WGS sequence"/>
</dbReference>
<evidence type="ECO:0000313" key="9">
    <source>
        <dbReference type="Proteomes" id="UP000076154"/>
    </source>
</evidence>
<dbReference type="Gene3D" id="1.20.1740.10">
    <property type="entry name" value="Amino acid/polyamine transporter I"/>
    <property type="match status" value="1"/>
</dbReference>
<feature type="transmembrane region" description="Helical" evidence="7">
    <location>
        <begin position="538"/>
        <end position="555"/>
    </location>
</feature>
<evidence type="ECO:0000256" key="6">
    <source>
        <dbReference type="SAM" id="MobiDB-lite"/>
    </source>
</evidence>
<keyword evidence="3 7" id="KW-0812">Transmembrane</keyword>
<protein>
    <recommendedName>
        <fullName evidence="10">AAAP amino acid permease</fullName>
    </recommendedName>
</protein>
<dbReference type="OrthoDB" id="1718410at2759"/>
<feature type="transmembrane region" description="Helical" evidence="7">
    <location>
        <begin position="475"/>
        <end position="500"/>
    </location>
</feature>
<feature type="transmembrane region" description="Helical" evidence="7">
    <location>
        <begin position="363"/>
        <end position="383"/>
    </location>
</feature>
<accession>A0A369J5F8</accession>
<evidence type="ECO:0000256" key="7">
    <source>
        <dbReference type="SAM" id="Phobius"/>
    </source>
</evidence>
<sequence>MARVPEPRVDSDMAGSPQAPAYKEEQDITETSQHDSQWIAIEPPRSMRNRPTATLPTSKPPSFAESQFDIVLRRQRLRPKEGGGIKLTALPSRFLNLTNDFEFAGWGSFMNVTLSKDDHQVGEQRLQELRRQQILGQFTASALAGNAVLGSVFYALPAVVAVSSIYSPISLCIATLVLFLWRPIMEELASALPLSGAPYTYILNVSTKYFALIGATLLLLDFTSTSVVSAATAAFYLAGEVTLPFPTFVGAVLVLAIFTLVSLAGVKESARLALVVLCFHIATMVVLIICSIVHLSKTGISQLRENWEVGQAPSASAVAREIFNGFCLGMLGLTGFECAPSYVGRIKRGQFPNVLRNLHYPAIVLNGVIMILVLAVVPLNVILQGANVLSVLAQLAAGRWLRTLIVIDAIIVLCGGVLTGIMSACELLEQMALHRVLPKLFLNALPHTQAPYLSVLSFIGFCGILYASASADLNVISQMFSLVWLTVMSLFPISLLLLKFNRGRLPRDSRTPLLVIILALCVSVVVFAGNIAVNPATAGYFAAYFLGIVLVFTATQNKIHLLRWVYWTYDQYPALHVWKFTKTWGRKLIDLMTSLKRQPVCILVRTDEINHLFHMILYVQKNEETSRVEMVFFNEGEEGIPSELEANAKILDEAFPEITLDLIIVNGAFEPMNVIALAHRLQIPTSLMFMTCPGQHFPYSIAEFGTRIISL</sequence>
<evidence type="ECO:0000256" key="4">
    <source>
        <dbReference type="ARBA" id="ARBA00022989"/>
    </source>
</evidence>
<proteinExistence type="predicted"/>
<feature type="transmembrane region" description="Helical" evidence="7">
    <location>
        <begin position="160"/>
        <end position="181"/>
    </location>
</feature>
<feature type="transmembrane region" description="Helical" evidence="7">
    <location>
        <begin position="209"/>
        <end position="237"/>
    </location>
</feature>
<feature type="transmembrane region" description="Helical" evidence="7">
    <location>
        <begin position="243"/>
        <end position="265"/>
    </location>
</feature>
<feature type="compositionally biased region" description="Basic and acidic residues" evidence="6">
    <location>
        <begin position="1"/>
        <end position="11"/>
    </location>
</feature>
<dbReference type="Pfam" id="PF13520">
    <property type="entry name" value="AA_permease_2"/>
    <property type="match status" value="1"/>
</dbReference>
<dbReference type="PANTHER" id="PTHR42770:SF7">
    <property type="entry name" value="MEMBRANE PROTEIN"/>
    <property type="match status" value="1"/>
</dbReference>
<evidence type="ECO:0000256" key="5">
    <source>
        <dbReference type="ARBA" id="ARBA00023136"/>
    </source>
</evidence>
<dbReference type="AlphaFoldDB" id="A0A369J5F8"/>
<comment type="subcellular location">
    <subcellularLocation>
        <location evidence="1">Cell membrane</location>
        <topology evidence="1">Multi-pass membrane protein</topology>
    </subcellularLocation>
</comment>
<keyword evidence="5 7" id="KW-0472">Membrane</keyword>
<comment type="caution">
    <text evidence="8">The sequence shown here is derived from an EMBL/GenBank/DDBJ whole genome shotgun (WGS) entry which is preliminary data.</text>
</comment>
<reference evidence="8" key="1">
    <citation type="submission" date="2018-04" db="EMBL/GenBank/DDBJ databases">
        <title>Whole genome sequencing of Hypsizygus marmoreus.</title>
        <authorList>
            <person name="Choi I.-G."/>
            <person name="Min B."/>
            <person name="Kim J.-G."/>
            <person name="Kim S."/>
            <person name="Oh Y.-L."/>
            <person name="Kong W.-S."/>
            <person name="Park H."/>
            <person name="Jeong J."/>
            <person name="Song E.-S."/>
        </authorList>
    </citation>
    <scope>NUCLEOTIDE SEQUENCE [LARGE SCALE GENOMIC DNA]</scope>
    <source>
        <strain evidence="8">51987-8</strain>
    </source>
</reference>
<dbReference type="InterPro" id="IPR002293">
    <property type="entry name" value="AA/rel_permease1"/>
</dbReference>
<name>A0A369J5F8_HYPMA</name>
<dbReference type="InterPro" id="IPR050367">
    <property type="entry name" value="APC_superfamily"/>
</dbReference>
<evidence type="ECO:0000256" key="3">
    <source>
        <dbReference type="ARBA" id="ARBA00022692"/>
    </source>
</evidence>